<dbReference type="Proteomes" id="UP000178319">
    <property type="component" value="Unassembled WGS sequence"/>
</dbReference>
<reference evidence="2 3" key="1">
    <citation type="journal article" date="2016" name="Nat. Commun.">
        <title>Thousands of microbial genomes shed light on interconnected biogeochemical processes in an aquifer system.</title>
        <authorList>
            <person name="Anantharaman K."/>
            <person name="Brown C.T."/>
            <person name="Hug L.A."/>
            <person name="Sharon I."/>
            <person name="Castelle C.J."/>
            <person name="Probst A.J."/>
            <person name="Thomas B.C."/>
            <person name="Singh A."/>
            <person name="Wilkins M.J."/>
            <person name="Karaoz U."/>
            <person name="Brodie E.L."/>
            <person name="Williams K.H."/>
            <person name="Hubbard S.S."/>
            <person name="Banfield J.F."/>
        </authorList>
    </citation>
    <scope>NUCLEOTIDE SEQUENCE [LARGE SCALE GENOMIC DNA]</scope>
</reference>
<sequence length="241" mass="28501">MSFFLALLLSPWTWRLVFENALIGIFVVVVSFLFYKKQKWLDGKILLSLLVILLVVQYKTTDKQPLSALGDSQKFVQQQRLHIYPPTFYQVFGHYIWFYPANWFEESKFSIWVNRIQQNFSEVVDPGLYFFANHPRQRVGFDEFEKFPYVFLPFFVFGILKLERRFCWQKGLFVLLPIFLVSFVGHRNQYGPIGLFPFIVVVCATGMNAFVKRFAGRQSLKVLLLVFLSLVFLQVMSYEYS</sequence>
<gene>
    <name evidence="2" type="ORF">A3D26_03125</name>
</gene>
<comment type="caution">
    <text evidence="2">The sequence shown here is derived from an EMBL/GenBank/DDBJ whole genome shotgun (WGS) entry which is preliminary data.</text>
</comment>
<protein>
    <recommendedName>
        <fullName evidence="4">Glycosyltransferase RgtA/B/C/D-like domain-containing protein</fullName>
    </recommendedName>
</protein>
<evidence type="ECO:0000313" key="2">
    <source>
        <dbReference type="EMBL" id="OGY11956.1"/>
    </source>
</evidence>
<keyword evidence="1" id="KW-1133">Transmembrane helix</keyword>
<keyword evidence="1" id="KW-0812">Transmembrane</keyword>
<dbReference type="STRING" id="1797516.A3D26_03125"/>
<name>A0A1G1V9A3_9BACT</name>
<feature type="transmembrane region" description="Helical" evidence="1">
    <location>
        <begin position="167"/>
        <end position="184"/>
    </location>
</feature>
<feature type="transmembrane region" description="Helical" evidence="1">
    <location>
        <begin position="12"/>
        <end position="34"/>
    </location>
</feature>
<feature type="transmembrane region" description="Helical" evidence="1">
    <location>
        <begin position="190"/>
        <end position="210"/>
    </location>
</feature>
<evidence type="ECO:0000313" key="3">
    <source>
        <dbReference type="Proteomes" id="UP000178319"/>
    </source>
</evidence>
<dbReference type="EMBL" id="MHBZ01000009">
    <property type="protein sequence ID" value="OGY11956.1"/>
    <property type="molecule type" value="Genomic_DNA"/>
</dbReference>
<keyword evidence="1" id="KW-0472">Membrane</keyword>
<evidence type="ECO:0008006" key="4">
    <source>
        <dbReference type="Google" id="ProtNLM"/>
    </source>
</evidence>
<proteinExistence type="predicted"/>
<organism evidence="2 3">
    <name type="scientific">Candidatus Blackburnbacteria bacterium RIFCSPHIGHO2_02_FULL_44_20</name>
    <dbReference type="NCBI Taxonomy" id="1797516"/>
    <lineage>
        <taxon>Bacteria</taxon>
        <taxon>Candidatus Blackburniibacteriota</taxon>
    </lineage>
</organism>
<accession>A0A1G1V9A3</accession>
<feature type="transmembrane region" description="Helical" evidence="1">
    <location>
        <begin position="222"/>
        <end position="240"/>
    </location>
</feature>
<evidence type="ECO:0000256" key="1">
    <source>
        <dbReference type="SAM" id="Phobius"/>
    </source>
</evidence>
<dbReference type="AlphaFoldDB" id="A0A1G1V9A3"/>